<comment type="caution">
    <text evidence="1">The sequence shown here is derived from an EMBL/GenBank/DDBJ whole genome shotgun (WGS) entry which is preliminary data.</text>
</comment>
<dbReference type="AlphaFoldDB" id="A0A9N9P9Q0"/>
<accession>A0A9N9P9Q0</accession>
<name>A0A9N9P9Q0_9GLOM</name>
<dbReference type="Proteomes" id="UP000789405">
    <property type="component" value="Unassembled WGS sequence"/>
</dbReference>
<sequence length="201" mass="23403">DLAQKNNLGTIAKHLTRKEVANIQQKQQESQDTSFSNSNDFENELQHALGFLATKNYQHISIFNFDNKILEQVYKFSYPIQKLMASEISAMNARIEKEKPLPNLITPKYNKLLTINIWKEFYEIFVKAGMVIYEDNKAIKVSIPVQTLEKKEIKIRRLQIGEIIEKIHDKYNIAEKEGNASVITEFIKNLDMLLNQILNMQ</sequence>
<reference evidence="1" key="1">
    <citation type="submission" date="2021-06" db="EMBL/GenBank/DDBJ databases">
        <authorList>
            <person name="Kallberg Y."/>
            <person name="Tangrot J."/>
            <person name="Rosling A."/>
        </authorList>
    </citation>
    <scope>NUCLEOTIDE SEQUENCE</scope>
    <source>
        <strain evidence="1">MA453B</strain>
    </source>
</reference>
<evidence type="ECO:0000313" key="1">
    <source>
        <dbReference type="EMBL" id="CAG8800115.1"/>
    </source>
</evidence>
<feature type="non-terminal residue" evidence="1">
    <location>
        <position position="1"/>
    </location>
</feature>
<proteinExistence type="predicted"/>
<keyword evidence="2" id="KW-1185">Reference proteome</keyword>
<organism evidence="1 2">
    <name type="scientific">Dentiscutata erythropus</name>
    <dbReference type="NCBI Taxonomy" id="1348616"/>
    <lineage>
        <taxon>Eukaryota</taxon>
        <taxon>Fungi</taxon>
        <taxon>Fungi incertae sedis</taxon>
        <taxon>Mucoromycota</taxon>
        <taxon>Glomeromycotina</taxon>
        <taxon>Glomeromycetes</taxon>
        <taxon>Diversisporales</taxon>
        <taxon>Gigasporaceae</taxon>
        <taxon>Dentiscutata</taxon>
    </lineage>
</organism>
<dbReference type="EMBL" id="CAJVPY010034536">
    <property type="protein sequence ID" value="CAG8800115.1"/>
    <property type="molecule type" value="Genomic_DNA"/>
</dbReference>
<dbReference type="OrthoDB" id="5330842at2759"/>
<evidence type="ECO:0000313" key="2">
    <source>
        <dbReference type="Proteomes" id="UP000789405"/>
    </source>
</evidence>
<gene>
    <name evidence="1" type="ORF">DERYTH_LOCUS23199</name>
</gene>
<feature type="non-terminal residue" evidence="1">
    <location>
        <position position="201"/>
    </location>
</feature>
<protein>
    <submittedName>
        <fullName evidence="1">12083_t:CDS:1</fullName>
    </submittedName>
</protein>